<sequence length="422" mass="44371">MKRTSRLLMVSAVSVALTASGTTAVVAQGAGEPRAAVVAPVATDSPRGTLVSVEHLRTFTAREVAAELAGDKAGAWDTGAVRYGLDTFRIVYRTVDPHGRPTTASGLLALPRSGERRLRTVSFTHGTELFKDDVASVSTSVWDQAPALTYASAGFATVLPDYLGLGLGPGPHPWMDVPSETTAALDLLRASRAVVAAKGRELRREVLVTGFSQGASAALGLARSLREGTDAWFGLRAVAPISGAYAFRDAELPALLAGRTEPKASVIYSALALVAFNRLHHLYDTPAQVFQAPYDQTIEGLLDGTHTGQEAVAGTPDSIDALLTPRGRAMLAHPTGGLAAALRIADGVCADWTPRAPIRLYYADGDEQAVTANTDHCHAALRSRGIHAPLIGLGTPDYGGSRHLGSQQAGTAAVVRWFRSLR</sequence>
<dbReference type="Proteomes" id="UP000530530">
    <property type="component" value="Unassembled WGS sequence"/>
</dbReference>
<dbReference type="GO" id="GO:0016787">
    <property type="term" value="F:hydrolase activity"/>
    <property type="evidence" value="ECO:0007669"/>
    <property type="project" value="UniProtKB-KW"/>
</dbReference>
<accession>A0ABR6LDX5</accession>
<feature type="signal peptide" evidence="1">
    <location>
        <begin position="1"/>
        <end position="19"/>
    </location>
</feature>
<keyword evidence="2" id="KW-0378">Hydrolase</keyword>
<organism evidence="2 3">
    <name type="scientific">Streptomyces rapamycinicus</name>
    <dbReference type="NCBI Taxonomy" id="1226757"/>
    <lineage>
        <taxon>Bacteria</taxon>
        <taxon>Bacillati</taxon>
        <taxon>Actinomycetota</taxon>
        <taxon>Actinomycetes</taxon>
        <taxon>Kitasatosporales</taxon>
        <taxon>Streptomycetaceae</taxon>
        <taxon>Streptomyces</taxon>
        <taxon>Streptomyces violaceusniger group</taxon>
    </lineage>
</organism>
<dbReference type="SUPFAM" id="SSF53474">
    <property type="entry name" value="alpha/beta-Hydrolases"/>
    <property type="match status" value="1"/>
</dbReference>
<dbReference type="PIRSF" id="PIRSF029171">
    <property type="entry name" value="Esterase_LipA"/>
    <property type="match status" value="1"/>
</dbReference>
<dbReference type="PANTHER" id="PTHR34853">
    <property type="match status" value="1"/>
</dbReference>
<dbReference type="Gene3D" id="3.40.50.1820">
    <property type="entry name" value="alpha/beta hydrolase"/>
    <property type="match status" value="1"/>
</dbReference>
<dbReference type="InterPro" id="IPR005152">
    <property type="entry name" value="Lipase_secreted"/>
</dbReference>
<evidence type="ECO:0000313" key="3">
    <source>
        <dbReference type="Proteomes" id="UP000530530"/>
    </source>
</evidence>
<gene>
    <name evidence="2" type="ORF">BJY27_000709</name>
</gene>
<keyword evidence="1" id="KW-0732">Signal</keyword>
<dbReference type="PANTHER" id="PTHR34853:SF1">
    <property type="entry name" value="LIPASE 5"/>
    <property type="match status" value="1"/>
</dbReference>
<dbReference type="EMBL" id="JACHNG010000001">
    <property type="protein sequence ID" value="MBB4779748.1"/>
    <property type="molecule type" value="Genomic_DNA"/>
</dbReference>
<evidence type="ECO:0000313" key="2">
    <source>
        <dbReference type="EMBL" id="MBB4779748.1"/>
    </source>
</evidence>
<reference evidence="2 3" key="1">
    <citation type="submission" date="2020-08" db="EMBL/GenBank/DDBJ databases">
        <title>Sequencing the genomes of 1000 actinobacteria strains.</title>
        <authorList>
            <person name="Klenk H.-P."/>
        </authorList>
    </citation>
    <scope>NUCLEOTIDE SEQUENCE [LARGE SCALE GENOMIC DNA]</scope>
    <source>
        <strain evidence="2 3">DSM 41530</strain>
    </source>
</reference>
<feature type="chain" id="PRO_5045320755" evidence="1">
    <location>
        <begin position="20"/>
        <end position="422"/>
    </location>
</feature>
<protein>
    <submittedName>
        <fullName evidence="2">Alpha/beta superfamily hydrolase</fullName>
    </submittedName>
</protein>
<dbReference type="InterPro" id="IPR029058">
    <property type="entry name" value="AB_hydrolase_fold"/>
</dbReference>
<comment type="caution">
    <text evidence="2">The sequence shown here is derived from an EMBL/GenBank/DDBJ whole genome shotgun (WGS) entry which is preliminary data.</text>
</comment>
<dbReference type="RefSeq" id="WP_243146414.1">
    <property type="nucleotide sequence ID" value="NZ_CP157809.1"/>
</dbReference>
<dbReference type="Gene3D" id="1.10.260.160">
    <property type="match status" value="1"/>
</dbReference>
<name>A0ABR6LDX5_9ACTN</name>
<proteinExistence type="predicted"/>
<evidence type="ECO:0000256" key="1">
    <source>
        <dbReference type="SAM" id="SignalP"/>
    </source>
</evidence>
<keyword evidence="3" id="KW-1185">Reference proteome</keyword>